<dbReference type="RefSeq" id="WP_373657223.1">
    <property type="nucleotide sequence ID" value="NZ_JBGUAW010000014.1"/>
</dbReference>
<proteinExistence type="predicted"/>
<sequence length="60" mass="6674">MLFPVPGLVMAVENQEYLAFFNHLGSKVVPGSDDMESAWAWTDSCTYRSTDGDGDRKAPY</sequence>
<accession>A0ABV4TYN7</accession>
<keyword evidence="2" id="KW-1185">Reference proteome</keyword>
<name>A0ABV4TYN7_9GAMM</name>
<reference evidence="1 2" key="1">
    <citation type="submission" date="2024-08" db="EMBL/GenBank/DDBJ databases">
        <title>Whole-genome sequencing of halo(alkali)philic microorganisms from hypersaline lakes.</title>
        <authorList>
            <person name="Sorokin D.Y."/>
            <person name="Merkel A.Y."/>
            <person name="Messina E."/>
            <person name="Yakimov M."/>
        </authorList>
    </citation>
    <scope>NUCLEOTIDE SEQUENCE [LARGE SCALE GENOMIC DNA]</scope>
    <source>
        <strain evidence="1 2">Cl-TMA</strain>
    </source>
</reference>
<evidence type="ECO:0000313" key="2">
    <source>
        <dbReference type="Proteomes" id="UP001575181"/>
    </source>
</evidence>
<protein>
    <submittedName>
        <fullName evidence="1">Uncharacterized protein</fullName>
    </submittedName>
</protein>
<dbReference type="Proteomes" id="UP001575181">
    <property type="component" value="Unassembled WGS sequence"/>
</dbReference>
<dbReference type="EMBL" id="JBGUAW010000014">
    <property type="protein sequence ID" value="MFA9462434.1"/>
    <property type="molecule type" value="Genomic_DNA"/>
</dbReference>
<comment type="caution">
    <text evidence="1">The sequence shown here is derived from an EMBL/GenBank/DDBJ whole genome shotgun (WGS) entry which is preliminary data.</text>
</comment>
<organism evidence="1 2">
    <name type="scientific">Thiohalorhabdus methylotrophus</name>
    <dbReference type="NCBI Taxonomy" id="3242694"/>
    <lineage>
        <taxon>Bacteria</taxon>
        <taxon>Pseudomonadati</taxon>
        <taxon>Pseudomonadota</taxon>
        <taxon>Gammaproteobacteria</taxon>
        <taxon>Thiohalorhabdales</taxon>
        <taxon>Thiohalorhabdaceae</taxon>
        <taxon>Thiohalorhabdus</taxon>
    </lineage>
</organism>
<evidence type="ECO:0000313" key="1">
    <source>
        <dbReference type="EMBL" id="MFA9462434.1"/>
    </source>
</evidence>
<gene>
    <name evidence="1" type="ORF">ACERLL_16620</name>
</gene>